<organism evidence="4 5">
    <name type="scientific">Candidatus Ornithomonoglobus intestinigallinarum</name>
    <dbReference type="NCBI Taxonomy" id="2840894"/>
    <lineage>
        <taxon>Bacteria</taxon>
        <taxon>Bacillati</taxon>
        <taxon>Bacillota</taxon>
        <taxon>Clostridia</taxon>
        <taxon>Candidatus Ornithomonoglobus</taxon>
    </lineage>
</organism>
<dbReference type="CDD" id="cd00761">
    <property type="entry name" value="Glyco_tranf_GTA_type"/>
    <property type="match status" value="1"/>
</dbReference>
<dbReference type="GO" id="GO:0016757">
    <property type="term" value="F:glycosyltransferase activity"/>
    <property type="evidence" value="ECO:0007669"/>
    <property type="project" value="UniProtKB-KW"/>
</dbReference>
<dbReference type="AlphaFoldDB" id="A0A9D1H122"/>
<evidence type="ECO:0000256" key="1">
    <source>
        <dbReference type="ARBA" id="ARBA00022676"/>
    </source>
</evidence>
<evidence type="ECO:0000313" key="4">
    <source>
        <dbReference type="EMBL" id="HIT84350.1"/>
    </source>
</evidence>
<dbReference type="Pfam" id="PF00535">
    <property type="entry name" value="Glycos_transf_2"/>
    <property type="match status" value="1"/>
</dbReference>
<dbReference type="InterPro" id="IPR029044">
    <property type="entry name" value="Nucleotide-diphossugar_trans"/>
</dbReference>
<proteinExistence type="predicted"/>
<keyword evidence="2" id="KW-0808">Transferase</keyword>
<dbReference type="InterPro" id="IPR001173">
    <property type="entry name" value="Glyco_trans_2-like"/>
</dbReference>
<keyword evidence="1" id="KW-0328">Glycosyltransferase</keyword>
<reference evidence="4" key="2">
    <citation type="journal article" date="2021" name="PeerJ">
        <title>Extensive microbial diversity within the chicken gut microbiome revealed by metagenomics and culture.</title>
        <authorList>
            <person name="Gilroy R."/>
            <person name="Ravi A."/>
            <person name="Getino M."/>
            <person name="Pursley I."/>
            <person name="Horton D.L."/>
            <person name="Alikhan N.F."/>
            <person name="Baker D."/>
            <person name="Gharbi K."/>
            <person name="Hall N."/>
            <person name="Watson M."/>
            <person name="Adriaenssens E.M."/>
            <person name="Foster-Nyarko E."/>
            <person name="Jarju S."/>
            <person name="Secka A."/>
            <person name="Antonio M."/>
            <person name="Oren A."/>
            <person name="Chaudhuri R.R."/>
            <person name="La Ragione R."/>
            <person name="Hildebrand F."/>
            <person name="Pallen M.J."/>
        </authorList>
    </citation>
    <scope>NUCLEOTIDE SEQUENCE</scope>
    <source>
        <strain evidence="4">CHK181-108</strain>
    </source>
</reference>
<dbReference type="PANTHER" id="PTHR22916:SF51">
    <property type="entry name" value="GLYCOSYLTRANSFERASE EPSH-RELATED"/>
    <property type="match status" value="1"/>
</dbReference>
<dbReference type="SUPFAM" id="SSF53448">
    <property type="entry name" value="Nucleotide-diphospho-sugar transferases"/>
    <property type="match status" value="1"/>
</dbReference>
<dbReference type="PANTHER" id="PTHR22916">
    <property type="entry name" value="GLYCOSYLTRANSFERASE"/>
    <property type="match status" value="1"/>
</dbReference>
<dbReference type="EMBL" id="DVLU01000003">
    <property type="protein sequence ID" value="HIT84350.1"/>
    <property type="molecule type" value="Genomic_DNA"/>
</dbReference>
<dbReference type="Gene3D" id="3.90.550.10">
    <property type="entry name" value="Spore Coat Polysaccharide Biosynthesis Protein SpsA, Chain A"/>
    <property type="match status" value="1"/>
</dbReference>
<comment type="caution">
    <text evidence="4">The sequence shown here is derived from an EMBL/GenBank/DDBJ whole genome shotgun (WGS) entry which is preliminary data.</text>
</comment>
<reference evidence="4" key="1">
    <citation type="submission" date="2020-10" db="EMBL/GenBank/DDBJ databases">
        <authorList>
            <person name="Gilroy R."/>
        </authorList>
    </citation>
    <scope>NUCLEOTIDE SEQUENCE</scope>
    <source>
        <strain evidence="4">CHK181-108</strain>
    </source>
</reference>
<name>A0A9D1H122_9FIRM</name>
<gene>
    <name evidence="4" type="ORF">IAA60_00430</name>
</gene>
<evidence type="ECO:0000259" key="3">
    <source>
        <dbReference type="Pfam" id="PF00535"/>
    </source>
</evidence>
<evidence type="ECO:0000256" key="2">
    <source>
        <dbReference type="ARBA" id="ARBA00022679"/>
    </source>
</evidence>
<dbReference type="Proteomes" id="UP000824165">
    <property type="component" value="Unassembled WGS sequence"/>
</dbReference>
<accession>A0A9D1H122</accession>
<evidence type="ECO:0000313" key="5">
    <source>
        <dbReference type="Proteomes" id="UP000824165"/>
    </source>
</evidence>
<sequence length="351" mass="40534">MRTTLSVLIPVYNTGEYLRSCLDSIISQTYKDFEIVIVDDGSTDGGAAICDEYDKKYGFVKVIHNNHSGVMETRKTALANSSGEYISFVDSDDYLDSDMYEFLMGRILKYDADMAVCGILTEHRDRTEKSVNGYGNALYTKERLLAEVYPTMLFDVSTAHHGTPPSFCNKIIRRRLIENALMNADGSIEFGEDAICTYPCLLDSEKVYFAAGKYFYHYRMINTSMTHTYDEKLFDKFMLVPLMLKRAFEERGFDYSEQLDCYTARYLLECIRKELLLNRSRPLSARIKKIKKYLDEPRIKNAFDAICRYKFDFALDLKLRLARRGNILLLYLVYKTKRSVTRSGAVDKDEG</sequence>
<protein>
    <submittedName>
        <fullName evidence="4">Glycosyltransferase</fullName>
    </submittedName>
</protein>
<feature type="domain" description="Glycosyltransferase 2-like" evidence="3">
    <location>
        <begin position="6"/>
        <end position="152"/>
    </location>
</feature>